<feature type="compositionally biased region" description="Polar residues" evidence="1">
    <location>
        <begin position="48"/>
        <end position="77"/>
    </location>
</feature>
<dbReference type="STRING" id="1182542.W9Y4P5"/>
<dbReference type="EMBL" id="AMGY01000004">
    <property type="protein sequence ID" value="EXJ84196.1"/>
    <property type="molecule type" value="Genomic_DNA"/>
</dbReference>
<accession>W9Y4P5</accession>
<sequence>MSQRDCSFALHPSTGHPSTTRQALLHDRSVPQSPADDNGSHSGSSNSTLPNARSTPLTTASLSDTGTPSAQADIVNNRSHLERDATLGDDGVVNINHMELLIHISADRDLFNLGHVDLQGDTDADSYPSYVAHALKLGLESPYLLHQMLAFSARHLAFLHPERASTYHHLAVTLQTRAVSLFNQTSWTETGEVKVDRSNCVAVLLFSVVLGHHLFADTFARRDDTGSRALDTFLTHCLQCIKVHRGIHTVAVSAWPLLMESELEPILSWSSGFNQRTPQGHHCKAVTELLDTAYGMTHEEKEACQQAHTYLQIGFDAVLADADNSPTPLSQQDQQGHAQHQKGNRYQMIISWIMLASPEFTRLLAAKRPEALVLLAYYALLLHHGRTMWQVGDAGAYMLRIIADFLGPEWERWLSYPREMVFGGGE</sequence>
<dbReference type="GO" id="GO:0001228">
    <property type="term" value="F:DNA-binding transcription activator activity, RNA polymerase II-specific"/>
    <property type="evidence" value="ECO:0007669"/>
    <property type="project" value="TreeGrafter"/>
</dbReference>
<name>W9Y4P5_9EURO</name>
<comment type="caution">
    <text evidence="2">The sequence shown here is derived from an EMBL/GenBank/DDBJ whole genome shotgun (WGS) entry which is preliminary data.</text>
</comment>
<dbReference type="InterPro" id="IPR053157">
    <property type="entry name" value="Sterol_Uptake_Regulator"/>
</dbReference>
<dbReference type="eggNOG" id="ENOG502SVCF">
    <property type="taxonomic scope" value="Eukaryota"/>
</dbReference>
<dbReference type="AlphaFoldDB" id="W9Y4P5"/>
<dbReference type="GeneID" id="19168981"/>
<dbReference type="Proteomes" id="UP000019478">
    <property type="component" value="Unassembled WGS sequence"/>
</dbReference>
<reference evidence="2 3" key="1">
    <citation type="submission" date="2013-03" db="EMBL/GenBank/DDBJ databases">
        <title>The Genome Sequence of Capronia epimyces CBS 606.96.</title>
        <authorList>
            <consortium name="The Broad Institute Genomics Platform"/>
            <person name="Cuomo C."/>
            <person name="de Hoog S."/>
            <person name="Gorbushina A."/>
            <person name="Walker B."/>
            <person name="Young S.K."/>
            <person name="Zeng Q."/>
            <person name="Gargeya S."/>
            <person name="Fitzgerald M."/>
            <person name="Haas B."/>
            <person name="Abouelleil A."/>
            <person name="Allen A.W."/>
            <person name="Alvarado L."/>
            <person name="Arachchi H.M."/>
            <person name="Berlin A.M."/>
            <person name="Chapman S.B."/>
            <person name="Gainer-Dewar J."/>
            <person name="Goldberg J."/>
            <person name="Griggs A."/>
            <person name="Gujja S."/>
            <person name="Hansen M."/>
            <person name="Howarth C."/>
            <person name="Imamovic A."/>
            <person name="Ireland A."/>
            <person name="Larimer J."/>
            <person name="McCowan C."/>
            <person name="Murphy C."/>
            <person name="Pearson M."/>
            <person name="Poon T.W."/>
            <person name="Priest M."/>
            <person name="Roberts A."/>
            <person name="Saif S."/>
            <person name="Shea T."/>
            <person name="Sisk P."/>
            <person name="Sykes S."/>
            <person name="Wortman J."/>
            <person name="Nusbaum C."/>
            <person name="Birren B."/>
        </authorList>
    </citation>
    <scope>NUCLEOTIDE SEQUENCE [LARGE SCALE GENOMIC DNA]</scope>
    <source>
        <strain evidence="2 3">CBS 606.96</strain>
    </source>
</reference>
<protein>
    <recommendedName>
        <fullName evidence="4">C6 finger domain-containing protein</fullName>
    </recommendedName>
</protein>
<dbReference type="HOGENOM" id="CLU_024934_2_0_1"/>
<gene>
    <name evidence="2" type="ORF">A1O3_04863</name>
</gene>
<dbReference type="PANTHER" id="PTHR47784:SF4">
    <property type="entry name" value="ZN(II)2CYS6 TRANSCRIPTION FACTOR (EUROFUNG)"/>
    <property type="match status" value="1"/>
</dbReference>
<feature type="compositionally biased region" description="Low complexity" evidence="1">
    <location>
        <begin position="36"/>
        <end position="47"/>
    </location>
</feature>
<evidence type="ECO:0000256" key="1">
    <source>
        <dbReference type="SAM" id="MobiDB-lite"/>
    </source>
</evidence>
<dbReference type="RefSeq" id="XP_007733181.1">
    <property type="nucleotide sequence ID" value="XM_007734991.1"/>
</dbReference>
<dbReference type="PANTHER" id="PTHR47784">
    <property type="entry name" value="STEROL UPTAKE CONTROL PROTEIN 2"/>
    <property type="match status" value="1"/>
</dbReference>
<dbReference type="OrthoDB" id="4937900at2759"/>
<keyword evidence="3" id="KW-1185">Reference proteome</keyword>
<evidence type="ECO:0000313" key="3">
    <source>
        <dbReference type="Proteomes" id="UP000019478"/>
    </source>
</evidence>
<evidence type="ECO:0008006" key="4">
    <source>
        <dbReference type="Google" id="ProtNLM"/>
    </source>
</evidence>
<organism evidence="2 3">
    <name type="scientific">Capronia epimyces CBS 606.96</name>
    <dbReference type="NCBI Taxonomy" id="1182542"/>
    <lineage>
        <taxon>Eukaryota</taxon>
        <taxon>Fungi</taxon>
        <taxon>Dikarya</taxon>
        <taxon>Ascomycota</taxon>
        <taxon>Pezizomycotina</taxon>
        <taxon>Eurotiomycetes</taxon>
        <taxon>Chaetothyriomycetidae</taxon>
        <taxon>Chaetothyriales</taxon>
        <taxon>Herpotrichiellaceae</taxon>
        <taxon>Capronia</taxon>
    </lineage>
</organism>
<evidence type="ECO:0000313" key="2">
    <source>
        <dbReference type="EMBL" id="EXJ84196.1"/>
    </source>
</evidence>
<proteinExistence type="predicted"/>
<feature type="region of interest" description="Disordered" evidence="1">
    <location>
        <begin position="1"/>
        <end position="77"/>
    </location>
</feature>